<evidence type="ECO:0000313" key="3">
    <source>
        <dbReference type="EMBL" id="ESO85195.1"/>
    </source>
</evidence>
<gene>
    <name evidence="3" type="ORF">LOTGIDRAFT_167982</name>
</gene>
<reference evidence="3 4" key="1">
    <citation type="journal article" date="2013" name="Nature">
        <title>Insights into bilaterian evolution from three spiralian genomes.</title>
        <authorList>
            <person name="Simakov O."/>
            <person name="Marletaz F."/>
            <person name="Cho S.J."/>
            <person name="Edsinger-Gonzales E."/>
            <person name="Havlak P."/>
            <person name="Hellsten U."/>
            <person name="Kuo D.H."/>
            <person name="Larsson T."/>
            <person name="Lv J."/>
            <person name="Arendt D."/>
            <person name="Savage R."/>
            <person name="Osoegawa K."/>
            <person name="de Jong P."/>
            <person name="Grimwood J."/>
            <person name="Chapman J.A."/>
            <person name="Shapiro H."/>
            <person name="Aerts A."/>
            <person name="Otillar R.P."/>
            <person name="Terry A.Y."/>
            <person name="Boore J.L."/>
            <person name="Grigoriev I.V."/>
            <person name="Lindberg D.R."/>
            <person name="Seaver E.C."/>
            <person name="Weisblat D.A."/>
            <person name="Putnam N.H."/>
            <person name="Rokhsar D.S."/>
        </authorList>
    </citation>
    <scope>NUCLEOTIDE SEQUENCE [LARGE SCALE GENOMIC DNA]</scope>
</reference>
<dbReference type="OrthoDB" id="6107808at2759"/>
<dbReference type="EMBL" id="KB203301">
    <property type="protein sequence ID" value="ESO85195.1"/>
    <property type="molecule type" value="Genomic_DNA"/>
</dbReference>
<dbReference type="CTD" id="20240750"/>
<keyword evidence="2" id="KW-0472">Membrane</keyword>
<evidence type="ECO:0000256" key="1">
    <source>
        <dbReference type="SAM" id="Coils"/>
    </source>
</evidence>
<keyword evidence="2" id="KW-0812">Transmembrane</keyword>
<keyword evidence="2" id="KW-1133">Transmembrane helix</keyword>
<accession>V3ZRL6</accession>
<evidence type="ECO:0000313" key="4">
    <source>
        <dbReference type="Proteomes" id="UP000030746"/>
    </source>
</evidence>
<dbReference type="HOGENOM" id="CLU_1130184_0_0_1"/>
<proteinExistence type="predicted"/>
<dbReference type="RefSeq" id="XP_009064112.1">
    <property type="nucleotide sequence ID" value="XM_009065864.1"/>
</dbReference>
<dbReference type="KEGG" id="lgi:LOTGIDRAFT_167982"/>
<dbReference type="GeneID" id="20240750"/>
<dbReference type="AlphaFoldDB" id="V3ZRL6"/>
<feature type="coiled-coil region" evidence="1">
    <location>
        <begin position="107"/>
        <end position="167"/>
    </location>
</feature>
<keyword evidence="1" id="KW-0175">Coiled coil</keyword>
<sequence length="246" mass="28176">MGAAHSKRHKYRKRKKEDVDESLYRDLERLRSLSKTRLNRLSADIENMTSDSNALDFTISDKASYSQSNTSTDTYTTSQVPHNTNLTYTQGVRNINLDDHPVLTKLQNKQNARLESMEQRMDRIRNSAMQAAERRKFAYMFKAKSDEDKAKKLLKEAKEEIQGLHDTDEGDIIPVKILQGEATHQDKNSNYTNVCGDEDKSLLIGGLKLSDPITWLLLPLMLPIVLIAFFMRGLMTPNQLRRKKSG</sequence>
<name>V3ZRL6_LOTGI</name>
<protein>
    <submittedName>
        <fullName evidence="3">Uncharacterized protein</fullName>
    </submittedName>
</protein>
<keyword evidence="4" id="KW-1185">Reference proteome</keyword>
<evidence type="ECO:0000256" key="2">
    <source>
        <dbReference type="SAM" id="Phobius"/>
    </source>
</evidence>
<organism evidence="3 4">
    <name type="scientific">Lottia gigantea</name>
    <name type="common">Giant owl limpet</name>
    <dbReference type="NCBI Taxonomy" id="225164"/>
    <lineage>
        <taxon>Eukaryota</taxon>
        <taxon>Metazoa</taxon>
        <taxon>Spiralia</taxon>
        <taxon>Lophotrochozoa</taxon>
        <taxon>Mollusca</taxon>
        <taxon>Gastropoda</taxon>
        <taxon>Patellogastropoda</taxon>
        <taxon>Lottioidea</taxon>
        <taxon>Lottiidae</taxon>
        <taxon>Lottia</taxon>
    </lineage>
</organism>
<feature type="transmembrane region" description="Helical" evidence="2">
    <location>
        <begin position="213"/>
        <end position="235"/>
    </location>
</feature>
<dbReference type="Proteomes" id="UP000030746">
    <property type="component" value="Unassembled WGS sequence"/>
</dbReference>